<reference evidence="2" key="2">
    <citation type="submission" date="2020-09" db="EMBL/GenBank/DDBJ databases">
        <authorList>
            <person name="Sun Q."/>
            <person name="Zhou Y."/>
        </authorList>
    </citation>
    <scope>NUCLEOTIDE SEQUENCE</scope>
    <source>
        <strain evidence="2">CGMCC 1.6333</strain>
    </source>
</reference>
<dbReference type="OrthoDB" id="8840764at2"/>
<dbReference type="InterPro" id="IPR014215">
    <property type="entry name" value="Dipicolinic_acid_synth_A"/>
</dbReference>
<dbReference type="InterPro" id="IPR036291">
    <property type="entry name" value="NAD(P)-bd_dom_sf"/>
</dbReference>
<accession>A0A917WQP5</accession>
<evidence type="ECO:0000259" key="1">
    <source>
        <dbReference type="SMART" id="SM00997"/>
    </source>
</evidence>
<dbReference type="Proteomes" id="UP000618460">
    <property type="component" value="Unassembled WGS sequence"/>
</dbReference>
<dbReference type="InterPro" id="IPR015878">
    <property type="entry name" value="Ado_hCys_hydrolase_NAD-bd"/>
</dbReference>
<dbReference type="Pfam" id="PF02826">
    <property type="entry name" value="2-Hacid_dh_C"/>
    <property type="match status" value="1"/>
</dbReference>
<feature type="domain" description="S-adenosyl-L-homocysteine hydrolase NAD binding" evidence="1">
    <location>
        <begin position="133"/>
        <end position="271"/>
    </location>
</feature>
<dbReference type="GO" id="GO:0051287">
    <property type="term" value="F:NAD binding"/>
    <property type="evidence" value="ECO:0007669"/>
    <property type="project" value="InterPro"/>
</dbReference>
<dbReference type="SMART" id="SM00997">
    <property type="entry name" value="AdoHcyase_NAD"/>
    <property type="match status" value="1"/>
</dbReference>
<evidence type="ECO:0000313" key="3">
    <source>
        <dbReference type="Proteomes" id="UP000618460"/>
    </source>
</evidence>
<dbReference type="InterPro" id="IPR031629">
    <property type="entry name" value="DpaA_N"/>
</dbReference>
<comment type="caution">
    <text evidence="2">The sequence shown here is derived from an EMBL/GenBank/DDBJ whole genome shotgun (WGS) entry which is preliminary data.</text>
</comment>
<organism evidence="2 3">
    <name type="scientific">Paraliobacillus quinghaiensis</name>
    <dbReference type="NCBI Taxonomy" id="470815"/>
    <lineage>
        <taxon>Bacteria</taxon>
        <taxon>Bacillati</taxon>
        <taxon>Bacillota</taxon>
        <taxon>Bacilli</taxon>
        <taxon>Bacillales</taxon>
        <taxon>Bacillaceae</taxon>
        <taxon>Paraliobacillus</taxon>
    </lineage>
</organism>
<gene>
    <name evidence="2" type="ORF">GCM10011351_04580</name>
</gene>
<name>A0A917WQP5_9BACI</name>
<dbReference type="AlphaFoldDB" id="A0A917WQP5"/>
<dbReference type="Pfam" id="PF16924">
    <property type="entry name" value="DpaA_N"/>
    <property type="match status" value="1"/>
</dbReference>
<dbReference type="SUPFAM" id="SSF51735">
    <property type="entry name" value="NAD(P)-binding Rossmann-fold domains"/>
    <property type="match status" value="1"/>
</dbReference>
<dbReference type="Gene3D" id="3.40.50.720">
    <property type="entry name" value="NAD(P)-binding Rossmann-like Domain"/>
    <property type="match status" value="2"/>
</dbReference>
<protein>
    <submittedName>
        <fullName evidence="2">Dipicolinate synthase subunit A</fullName>
    </submittedName>
</protein>
<reference evidence="2" key="1">
    <citation type="journal article" date="2014" name="Int. J. Syst. Evol. Microbiol.">
        <title>Complete genome sequence of Corynebacterium casei LMG S-19264T (=DSM 44701T), isolated from a smear-ripened cheese.</title>
        <authorList>
            <consortium name="US DOE Joint Genome Institute (JGI-PGF)"/>
            <person name="Walter F."/>
            <person name="Albersmeier A."/>
            <person name="Kalinowski J."/>
            <person name="Ruckert C."/>
        </authorList>
    </citation>
    <scope>NUCLEOTIDE SEQUENCE</scope>
    <source>
        <strain evidence="2">CGMCC 1.6333</strain>
    </source>
</reference>
<proteinExistence type="predicted"/>
<dbReference type="NCBIfam" id="NF006162">
    <property type="entry name" value="PRK08306.1"/>
    <property type="match status" value="1"/>
</dbReference>
<keyword evidence="3" id="KW-1185">Reference proteome</keyword>
<dbReference type="RefSeq" id="WP_117151895.1">
    <property type="nucleotide sequence ID" value="NZ_BMLG01000001.1"/>
</dbReference>
<evidence type="ECO:0000313" key="2">
    <source>
        <dbReference type="EMBL" id="GGM21798.1"/>
    </source>
</evidence>
<dbReference type="NCBIfam" id="TIGR02853">
    <property type="entry name" value="spore_dpaA"/>
    <property type="match status" value="1"/>
</dbReference>
<sequence length="292" mass="31883">MDSMIRMAIIGGDARYLELIKKLSEKENYYMELVGFDQLDQGFTGVKQTNFDELEVEDLDVIILPIPGIDEDGYIETVFSNKKIQITKNWFNKLKKGCLIFSGITTPYLSSNAEKVNARLLPLMQRDDVAIYNSIPTTEGAIMLAIQHTNFTIHSSRVLVLGLGRVGHSVASKFAGLGADVVVGTKKDKDIARAIEMGLEAFHMEELTAYTGQCDILINTIPAKVVTEGALNQMKSNALIIDLASKPGGVDFNHAKQRGITALQALGLPGMVAPKTAGEILAKTINQLIITQ</sequence>
<dbReference type="EMBL" id="BMLG01000001">
    <property type="protein sequence ID" value="GGM21798.1"/>
    <property type="molecule type" value="Genomic_DNA"/>
</dbReference>
<dbReference type="InterPro" id="IPR006140">
    <property type="entry name" value="D-isomer_DH_NAD-bd"/>
</dbReference>